<organism evidence="8 9">
    <name type="scientific">Tsuneonella deserti</name>
    <dbReference type="NCBI Taxonomy" id="2035528"/>
    <lineage>
        <taxon>Bacteria</taxon>
        <taxon>Pseudomonadati</taxon>
        <taxon>Pseudomonadota</taxon>
        <taxon>Alphaproteobacteria</taxon>
        <taxon>Sphingomonadales</taxon>
        <taxon>Erythrobacteraceae</taxon>
        <taxon>Tsuneonella</taxon>
    </lineage>
</organism>
<dbReference type="NCBIfam" id="TIGR01297">
    <property type="entry name" value="CDF"/>
    <property type="match status" value="1"/>
</dbReference>
<feature type="domain" description="Cation efflux protein transmembrane" evidence="7">
    <location>
        <begin position="10"/>
        <end position="217"/>
    </location>
</feature>
<name>A0ABQ1S8U1_9SPHN</name>
<dbReference type="RefSeq" id="WP_188644323.1">
    <property type="nucleotide sequence ID" value="NZ_BMKL01000001.1"/>
</dbReference>
<feature type="transmembrane region" description="Helical" evidence="6">
    <location>
        <begin position="75"/>
        <end position="96"/>
    </location>
</feature>
<sequence length="320" mass="34527">MASGSKLVLYAALAGNLAIAVTKFAAAAIAGSSAMLTEGIHSLVDTCNQGLLLYGRNRSEMPPDEKHPLGHGRELYFWAFVVALLIFTTGAGASVYEGIVHIQSPEQIEKPWINFVVLGLAFVFEGSSLYIAVREFRQTKDPAVGYWRALRDSKDPAIFVVLMEDSAALAGLVVAAVFIGLAVWTGNPVWDGIGSIVIGILLIGVAIMLASESKKLLIGERARPEVQRYLAEVAKGTMGVCLVNEVITVHMSPEDVIATISLDFQDDLPLSEVEKAADSIEAKVKARYPEVRRLFIRPQSRVAAVEERAALQFPAATADF</sequence>
<evidence type="ECO:0000313" key="8">
    <source>
        <dbReference type="EMBL" id="GGD93970.1"/>
    </source>
</evidence>
<dbReference type="Proteomes" id="UP000619041">
    <property type="component" value="Unassembled WGS sequence"/>
</dbReference>
<evidence type="ECO:0000259" key="7">
    <source>
        <dbReference type="Pfam" id="PF01545"/>
    </source>
</evidence>
<gene>
    <name evidence="8" type="ORF">GCM10011515_12220</name>
</gene>
<dbReference type="InterPro" id="IPR027469">
    <property type="entry name" value="Cation_efflux_TMD_sf"/>
</dbReference>
<dbReference type="InterPro" id="IPR002524">
    <property type="entry name" value="Cation_efflux"/>
</dbReference>
<feature type="transmembrane region" description="Helical" evidence="6">
    <location>
        <begin position="112"/>
        <end position="133"/>
    </location>
</feature>
<proteinExistence type="predicted"/>
<dbReference type="SUPFAM" id="SSF161111">
    <property type="entry name" value="Cation efflux protein transmembrane domain-like"/>
    <property type="match status" value="1"/>
</dbReference>
<evidence type="ECO:0000256" key="5">
    <source>
        <dbReference type="ARBA" id="ARBA00023136"/>
    </source>
</evidence>
<dbReference type="Pfam" id="PF01545">
    <property type="entry name" value="Cation_efflux"/>
    <property type="match status" value="1"/>
</dbReference>
<dbReference type="InterPro" id="IPR058533">
    <property type="entry name" value="Cation_efflux_TM"/>
</dbReference>
<evidence type="ECO:0000256" key="4">
    <source>
        <dbReference type="ARBA" id="ARBA00022989"/>
    </source>
</evidence>
<dbReference type="EMBL" id="BMKL01000001">
    <property type="protein sequence ID" value="GGD93970.1"/>
    <property type="molecule type" value="Genomic_DNA"/>
</dbReference>
<keyword evidence="2" id="KW-0813">Transport</keyword>
<keyword evidence="3 6" id="KW-0812">Transmembrane</keyword>
<feature type="transmembrane region" description="Helical" evidence="6">
    <location>
        <begin position="157"/>
        <end position="183"/>
    </location>
</feature>
<evidence type="ECO:0000256" key="6">
    <source>
        <dbReference type="SAM" id="Phobius"/>
    </source>
</evidence>
<evidence type="ECO:0000256" key="1">
    <source>
        <dbReference type="ARBA" id="ARBA00004141"/>
    </source>
</evidence>
<dbReference type="InterPro" id="IPR036837">
    <property type="entry name" value="Cation_efflux_CTD_sf"/>
</dbReference>
<feature type="transmembrane region" description="Helical" evidence="6">
    <location>
        <begin position="189"/>
        <end position="211"/>
    </location>
</feature>
<keyword evidence="9" id="KW-1185">Reference proteome</keyword>
<comment type="caution">
    <text evidence="8">The sequence shown here is derived from an EMBL/GenBank/DDBJ whole genome shotgun (WGS) entry which is preliminary data.</text>
</comment>
<evidence type="ECO:0000256" key="3">
    <source>
        <dbReference type="ARBA" id="ARBA00022692"/>
    </source>
</evidence>
<reference evidence="9" key="1">
    <citation type="journal article" date="2019" name="Int. J. Syst. Evol. Microbiol.">
        <title>The Global Catalogue of Microorganisms (GCM) 10K type strain sequencing project: providing services to taxonomists for standard genome sequencing and annotation.</title>
        <authorList>
            <consortium name="The Broad Institute Genomics Platform"/>
            <consortium name="The Broad Institute Genome Sequencing Center for Infectious Disease"/>
            <person name="Wu L."/>
            <person name="Ma J."/>
        </authorList>
    </citation>
    <scope>NUCLEOTIDE SEQUENCE [LARGE SCALE GENOMIC DNA]</scope>
    <source>
        <strain evidence="9">CGMCC 1.15959</strain>
    </source>
</reference>
<keyword evidence="5 6" id="KW-0472">Membrane</keyword>
<keyword evidence="4 6" id="KW-1133">Transmembrane helix</keyword>
<dbReference type="Gene3D" id="3.30.70.1350">
    <property type="entry name" value="Cation efflux protein, cytoplasmic domain"/>
    <property type="match status" value="1"/>
</dbReference>
<evidence type="ECO:0000256" key="2">
    <source>
        <dbReference type="ARBA" id="ARBA00022448"/>
    </source>
</evidence>
<dbReference type="Gene3D" id="1.20.1510.10">
    <property type="entry name" value="Cation efflux protein transmembrane domain"/>
    <property type="match status" value="1"/>
</dbReference>
<evidence type="ECO:0000313" key="9">
    <source>
        <dbReference type="Proteomes" id="UP000619041"/>
    </source>
</evidence>
<protein>
    <submittedName>
        <fullName evidence="8">Cation transporter</fullName>
    </submittedName>
</protein>
<feature type="transmembrane region" description="Helical" evidence="6">
    <location>
        <begin position="7"/>
        <end position="29"/>
    </location>
</feature>
<accession>A0ABQ1S8U1</accession>
<dbReference type="InterPro" id="IPR040177">
    <property type="entry name" value="SLC30A9"/>
</dbReference>
<comment type="subcellular location">
    <subcellularLocation>
        <location evidence="1">Membrane</location>
        <topology evidence="1">Multi-pass membrane protein</topology>
    </subcellularLocation>
</comment>
<dbReference type="SUPFAM" id="SSF160240">
    <property type="entry name" value="Cation efflux protein cytoplasmic domain-like"/>
    <property type="match status" value="1"/>
</dbReference>
<dbReference type="PANTHER" id="PTHR13414">
    <property type="entry name" value="HUEL-CATION TRANSPORTER"/>
    <property type="match status" value="1"/>
</dbReference>
<dbReference type="PANTHER" id="PTHR13414:SF9">
    <property type="entry name" value="PROTON-COUPLED ZINC ANTIPORTER SLC30A9, MITOCHONDRIAL"/>
    <property type="match status" value="1"/>
</dbReference>